<feature type="transmembrane region" description="Helical" evidence="7">
    <location>
        <begin position="197"/>
        <end position="218"/>
    </location>
</feature>
<dbReference type="InterPro" id="IPR035952">
    <property type="entry name" value="Rhomboid-like_sf"/>
</dbReference>
<feature type="transmembrane region" description="Helical" evidence="7">
    <location>
        <begin position="16"/>
        <end position="35"/>
    </location>
</feature>
<evidence type="ECO:0000256" key="6">
    <source>
        <dbReference type="ARBA" id="ARBA00023136"/>
    </source>
</evidence>
<dbReference type="EMBL" id="JACHFD010000007">
    <property type="protein sequence ID" value="MBB5351592.1"/>
    <property type="molecule type" value="Genomic_DNA"/>
</dbReference>
<proteinExistence type="predicted"/>
<name>A0A840V0S0_9BACT</name>
<dbReference type="SUPFAM" id="SSF144091">
    <property type="entry name" value="Rhomboid-like"/>
    <property type="match status" value="1"/>
</dbReference>
<dbReference type="GO" id="GO:0006508">
    <property type="term" value="P:proteolysis"/>
    <property type="evidence" value="ECO:0007669"/>
    <property type="project" value="UniProtKB-KW"/>
</dbReference>
<evidence type="ECO:0000313" key="10">
    <source>
        <dbReference type="Proteomes" id="UP000557717"/>
    </source>
</evidence>
<keyword evidence="4 7" id="KW-0812">Transmembrane</keyword>
<reference evidence="9 10" key="1">
    <citation type="submission" date="2020-08" db="EMBL/GenBank/DDBJ databases">
        <title>Genomic Encyclopedia of Type Strains, Phase IV (KMG-IV): sequencing the most valuable type-strain genomes for metagenomic binning, comparative biology and taxonomic classification.</title>
        <authorList>
            <person name="Goeker M."/>
        </authorList>
    </citation>
    <scope>NUCLEOTIDE SEQUENCE [LARGE SCALE GENOMIC DNA]</scope>
    <source>
        <strain evidence="9 10">YC6886</strain>
    </source>
</reference>
<feature type="domain" description="Peptidase S54 rhomboid" evidence="8">
    <location>
        <begin position="68"/>
        <end position="219"/>
    </location>
</feature>
<organism evidence="9 10">
    <name type="scientific">Haloferula luteola</name>
    <dbReference type="NCBI Taxonomy" id="595692"/>
    <lineage>
        <taxon>Bacteria</taxon>
        <taxon>Pseudomonadati</taxon>
        <taxon>Verrucomicrobiota</taxon>
        <taxon>Verrucomicrobiia</taxon>
        <taxon>Verrucomicrobiales</taxon>
        <taxon>Verrucomicrobiaceae</taxon>
        <taxon>Haloferula</taxon>
    </lineage>
</organism>
<keyword evidence="5 7" id="KW-1133">Transmembrane helix</keyword>
<keyword evidence="9" id="KW-0645">Protease</keyword>
<keyword evidence="2" id="KW-1003">Cell membrane</keyword>
<feature type="transmembrane region" description="Helical" evidence="7">
    <location>
        <begin position="133"/>
        <end position="154"/>
    </location>
</feature>
<evidence type="ECO:0000256" key="2">
    <source>
        <dbReference type="ARBA" id="ARBA00022475"/>
    </source>
</evidence>
<dbReference type="Gene3D" id="1.20.1540.10">
    <property type="entry name" value="Rhomboid-like"/>
    <property type="match status" value="1"/>
</dbReference>
<evidence type="ECO:0000259" key="8">
    <source>
        <dbReference type="Pfam" id="PF01694"/>
    </source>
</evidence>
<dbReference type="RefSeq" id="WP_221285085.1">
    <property type="nucleotide sequence ID" value="NZ_JACHFD010000007.1"/>
</dbReference>
<evidence type="ECO:0000256" key="3">
    <source>
        <dbReference type="ARBA" id="ARBA00022519"/>
    </source>
</evidence>
<dbReference type="PANTHER" id="PTHR43066">
    <property type="entry name" value="RHOMBOID-RELATED PROTEIN"/>
    <property type="match status" value="1"/>
</dbReference>
<dbReference type="AlphaFoldDB" id="A0A840V0S0"/>
<dbReference type="GO" id="GO:0016020">
    <property type="term" value="C:membrane"/>
    <property type="evidence" value="ECO:0007669"/>
    <property type="project" value="UniProtKB-SubCell"/>
</dbReference>
<evidence type="ECO:0000256" key="1">
    <source>
        <dbReference type="ARBA" id="ARBA00004141"/>
    </source>
</evidence>
<comment type="subcellular location">
    <subcellularLocation>
        <location evidence="1">Membrane</location>
        <topology evidence="1">Multi-pass membrane protein</topology>
    </subcellularLocation>
</comment>
<sequence length="229" mass="24668">MRMAVHGFKGLMREQGVLVGLMALMVGSFLVQIFGPARYEMAGVLVPAKVIDSFHHVRAGQGDVADAWQFFTLLSYAFLHGDGFHLTGNLLYFWGFGALVSELLGWRWMLGIFFMTAVAAGLVHLGLNRSDLIPTLGASGAVSGFMGAYLGMALRWHLPNPHIWPMAEPVPPHYLALLAGGFVVMDYYSQFSGSEEGIAFGAHIGGFTMGLVLTALVVPKPALAGKRIG</sequence>
<keyword evidence="9" id="KW-0378">Hydrolase</keyword>
<dbReference type="InterPro" id="IPR022764">
    <property type="entry name" value="Peptidase_S54_rhomboid_dom"/>
</dbReference>
<evidence type="ECO:0000313" key="9">
    <source>
        <dbReference type="EMBL" id="MBB5351592.1"/>
    </source>
</evidence>
<protein>
    <submittedName>
        <fullName evidence="9">Membrane associated rhomboid family serine protease</fullName>
    </submittedName>
</protein>
<evidence type="ECO:0000256" key="5">
    <source>
        <dbReference type="ARBA" id="ARBA00022989"/>
    </source>
</evidence>
<evidence type="ECO:0000256" key="4">
    <source>
        <dbReference type="ARBA" id="ARBA00022692"/>
    </source>
</evidence>
<evidence type="ECO:0000256" key="7">
    <source>
        <dbReference type="SAM" id="Phobius"/>
    </source>
</evidence>
<accession>A0A840V0S0</accession>
<dbReference type="PANTHER" id="PTHR43066:SF26">
    <property type="entry name" value="RHOMBOID PROTEASE GLPG"/>
    <property type="match status" value="1"/>
</dbReference>
<keyword evidence="10" id="KW-1185">Reference proteome</keyword>
<gene>
    <name evidence="9" type="ORF">HNR46_001829</name>
</gene>
<dbReference type="Pfam" id="PF01694">
    <property type="entry name" value="Rhomboid"/>
    <property type="match status" value="1"/>
</dbReference>
<keyword evidence="3" id="KW-0997">Cell inner membrane</keyword>
<dbReference type="Proteomes" id="UP000557717">
    <property type="component" value="Unassembled WGS sequence"/>
</dbReference>
<keyword evidence="6 7" id="KW-0472">Membrane</keyword>
<feature type="transmembrane region" description="Helical" evidence="7">
    <location>
        <begin position="108"/>
        <end position="127"/>
    </location>
</feature>
<comment type="caution">
    <text evidence="9">The sequence shown here is derived from an EMBL/GenBank/DDBJ whole genome shotgun (WGS) entry which is preliminary data.</text>
</comment>
<dbReference type="GO" id="GO:0004252">
    <property type="term" value="F:serine-type endopeptidase activity"/>
    <property type="evidence" value="ECO:0007669"/>
    <property type="project" value="InterPro"/>
</dbReference>